<evidence type="ECO:0000313" key="1">
    <source>
        <dbReference type="EMBL" id="CAG5069986.1"/>
    </source>
</evidence>
<dbReference type="Proteomes" id="UP000679725">
    <property type="component" value="Unassembled WGS sequence"/>
</dbReference>
<proteinExistence type="predicted"/>
<name>A0ABM8URF9_9BACT</name>
<gene>
    <name evidence="1" type="ORF">DYBT9623_02726</name>
</gene>
<protein>
    <submittedName>
        <fullName evidence="1">Uncharacterized protein</fullName>
    </submittedName>
</protein>
<keyword evidence="2" id="KW-1185">Reference proteome</keyword>
<sequence>MQDTGIMLLAVILAITSLQIDNSRERSSSQPLPERGFWVTEISPEREVTIVRYYATSIDLVSEKTEKGKLNIKKRSTRRYLNKKLSEELAKDSLSQSIPKLYEIN</sequence>
<dbReference type="EMBL" id="CAJRAU010000003">
    <property type="protein sequence ID" value="CAG5069986.1"/>
    <property type="molecule type" value="Genomic_DNA"/>
</dbReference>
<comment type="caution">
    <text evidence="1">The sequence shown here is derived from an EMBL/GenBank/DDBJ whole genome shotgun (WGS) entry which is preliminary data.</text>
</comment>
<evidence type="ECO:0000313" key="2">
    <source>
        <dbReference type="Proteomes" id="UP000679725"/>
    </source>
</evidence>
<reference evidence="1 2" key="1">
    <citation type="submission" date="2021-04" db="EMBL/GenBank/DDBJ databases">
        <authorList>
            <person name="Rodrigo-Torres L."/>
            <person name="Arahal R. D."/>
            <person name="Lucena T."/>
        </authorList>
    </citation>
    <scope>NUCLEOTIDE SEQUENCE [LARGE SCALE GENOMIC DNA]</scope>
    <source>
        <strain evidence="1 2">CECT 9623</strain>
    </source>
</reference>
<organism evidence="1 2">
    <name type="scientific">Dyadobacter linearis</name>
    <dbReference type="NCBI Taxonomy" id="2823330"/>
    <lineage>
        <taxon>Bacteria</taxon>
        <taxon>Pseudomonadati</taxon>
        <taxon>Bacteroidota</taxon>
        <taxon>Cytophagia</taxon>
        <taxon>Cytophagales</taxon>
        <taxon>Spirosomataceae</taxon>
        <taxon>Dyadobacter</taxon>
    </lineage>
</organism>
<accession>A0ABM8URF9</accession>
<dbReference type="RefSeq" id="WP_215234060.1">
    <property type="nucleotide sequence ID" value="NZ_CAJRAU010000003.1"/>
</dbReference>